<sequence>MRIQYITTSKGFQKLIFNNSNLLSVEYLQEEGGMLIKCRNKILRTHFGSKFEDGIKSVQISTLGTRIIYVSDLVMYLYSVATGNILLKKKIYNVEQLILNDHSLIMIEGELIKYWDKEQT</sequence>
<organism evidence="1 2">
    <name type="scientific">Paramecium octaurelia</name>
    <dbReference type="NCBI Taxonomy" id="43137"/>
    <lineage>
        <taxon>Eukaryota</taxon>
        <taxon>Sar</taxon>
        <taxon>Alveolata</taxon>
        <taxon>Ciliophora</taxon>
        <taxon>Intramacronucleata</taxon>
        <taxon>Oligohymenophorea</taxon>
        <taxon>Peniculida</taxon>
        <taxon>Parameciidae</taxon>
        <taxon>Paramecium</taxon>
    </lineage>
</organism>
<protein>
    <submittedName>
        <fullName evidence="1">Uncharacterized protein</fullName>
    </submittedName>
</protein>
<evidence type="ECO:0000313" key="2">
    <source>
        <dbReference type="Proteomes" id="UP000683925"/>
    </source>
</evidence>
<keyword evidence="2" id="KW-1185">Reference proteome</keyword>
<accession>A0A8S1WQR2</accession>
<proteinExistence type="predicted"/>
<dbReference type="EMBL" id="CAJJDP010000097">
    <property type="protein sequence ID" value="CAD8190715.1"/>
    <property type="molecule type" value="Genomic_DNA"/>
</dbReference>
<dbReference type="OrthoDB" id="296001at2759"/>
<dbReference type="OMA" id="GQFAIWN"/>
<comment type="caution">
    <text evidence="1">The sequence shown here is derived from an EMBL/GenBank/DDBJ whole genome shotgun (WGS) entry which is preliminary data.</text>
</comment>
<evidence type="ECO:0000313" key="1">
    <source>
        <dbReference type="EMBL" id="CAD8190715.1"/>
    </source>
</evidence>
<gene>
    <name evidence="1" type="ORF">POCTA_138.1.T0980057</name>
</gene>
<dbReference type="Proteomes" id="UP000683925">
    <property type="component" value="Unassembled WGS sequence"/>
</dbReference>
<reference evidence="1" key="1">
    <citation type="submission" date="2021-01" db="EMBL/GenBank/DDBJ databases">
        <authorList>
            <consortium name="Genoscope - CEA"/>
            <person name="William W."/>
        </authorList>
    </citation>
    <scope>NUCLEOTIDE SEQUENCE</scope>
</reference>
<dbReference type="AlphaFoldDB" id="A0A8S1WQR2"/>
<name>A0A8S1WQR2_PAROT</name>